<organism evidence="2">
    <name type="scientific">Amblyomma tuberculatum</name>
    <dbReference type="NCBI Taxonomy" id="48802"/>
    <lineage>
        <taxon>Eukaryota</taxon>
        <taxon>Metazoa</taxon>
        <taxon>Ecdysozoa</taxon>
        <taxon>Arthropoda</taxon>
        <taxon>Chelicerata</taxon>
        <taxon>Arachnida</taxon>
        <taxon>Acari</taxon>
        <taxon>Parasitiformes</taxon>
        <taxon>Ixodida</taxon>
        <taxon>Ixodoidea</taxon>
        <taxon>Ixodidae</taxon>
        <taxon>Amblyomminae</taxon>
        <taxon>Amblyomma</taxon>
    </lineage>
</organism>
<dbReference type="SUPFAM" id="SSF50814">
    <property type="entry name" value="Lipocalins"/>
    <property type="match status" value="1"/>
</dbReference>
<dbReference type="Pfam" id="PF02098">
    <property type="entry name" value="His_binding"/>
    <property type="match status" value="1"/>
</dbReference>
<evidence type="ECO:0000313" key="2">
    <source>
        <dbReference type="EMBL" id="NOV53492.1"/>
    </source>
</evidence>
<proteinExistence type="predicted"/>
<dbReference type="AlphaFoldDB" id="A0A6M2E4Z9"/>
<protein>
    <submittedName>
        <fullName evidence="2">Putative tick histamine binding protein</fullName>
    </submittedName>
</protein>
<keyword evidence="1" id="KW-0732">Signal</keyword>
<feature type="chain" id="PRO_5027081631" evidence="1">
    <location>
        <begin position="20"/>
        <end position="211"/>
    </location>
</feature>
<dbReference type="InterPro" id="IPR012674">
    <property type="entry name" value="Calycin"/>
</dbReference>
<dbReference type="GO" id="GO:0043176">
    <property type="term" value="F:amine binding"/>
    <property type="evidence" value="ECO:0007669"/>
    <property type="project" value="InterPro"/>
</dbReference>
<reference evidence="2" key="1">
    <citation type="submission" date="2019-12" db="EMBL/GenBank/DDBJ databases">
        <title>The sialotranscriptome of the gopher-tortoise tick, Amblyomma tuberculatum.</title>
        <authorList>
            <person name="Karim S."/>
            <person name="Andersen J."/>
            <person name="Kumar D."/>
            <person name="Adamson S."/>
            <person name="Ennen J."/>
            <person name="Qualis C.P."/>
            <person name="Ribeiro J.M.C."/>
        </authorList>
    </citation>
    <scope>NUCLEOTIDE SEQUENCE</scope>
    <source>
        <strain evidence="2">Removed</strain>
        <tissue evidence="2">Salivary glands</tissue>
    </source>
</reference>
<dbReference type="InterPro" id="IPR002970">
    <property type="entry name" value="Tick_his-bd"/>
</dbReference>
<accession>A0A6M2E4Z9</accession>
<dbReference type="EMBL" id="GIDH01001549">
    <property type="protein sequence ID" value="NOV53492.1"/>
    <property type="molecule type" value="Transcribed_RNA"/>
</dbReference>
<evidence type="ECO:0000256" key="1">
    <source>
        <dbReference type="SAM" id="SignalP"/>
    </source>
</evidence>
<name>A0A6M2E4Z9_9ACAR</name>
<dbReference type="GO" id="GO:0030682">
    <property type="term" value="P:symbiont-mediated perturbation of host defenses"/>
    <property type="evidence" value="ECO:0007669"/>
    <property type="project" value="InterPro"/>
</dbReference>
<dbReference type="Gene3D" id="2.40.128.20">
    <property type="match status" value="1"/>
</dbReference>
<feature type="signal peptide" evidence="1">
    <location>
        <begin position="1"/>
        <end position="19"/>
    </location>
</feature>
<sequence>MKLLTVVLVTAVLLSQSFAELENAVLEDSDCSPNGDLSDRQDAWESLKKRNGTLQYMVRSSYTSGKWGDGTLLCSSGAKYSNSEEEHTGVWVTAVRLNGTVETFADNITVTRSNGSSTWNTIEKQGITRVTKYELLFSDATTCELYKIIMQLFGTERSGYQLWVDDNSKDNVSSCCLSALATRTNRTFVTYEKEACQEMEDFWEEMTQKET</sequence>